<keyword evidence="4" id="KW-1185">Reference proteome</keyword>
<feature type="chain" id="PRO_5047045010" description="Opioid growth factor receptor (OGFr) conserved domain-containing protein" evidence="1">
    <location>
        <begin position="19"/>
        <end position="466"/>
    </location>
</feature>
<name>A0ABQ1TQV1_9FLAO</name>
<sequence>MKKIIFCLCLISGFYTTAQTTIYEEKDSKQYLYYKSTLLPNSNSVLIGKNIYDENGNKKPLSNTDFNKDFLAISNSENSFFNVDRSKGAFNQKCMYIIDGKIIEINYAEVKDSNIQMFEKNQNFTSKYEYNLVNNKGKFKLNFLKDDIYLAVKDIVTRKKNIYKIDKPNLDMYIGSNFISVKEEFRFDLRVNYDETIDLISKSISKDYSNTILYKTRLSNEGKNLNNLVYDLKIPNRVFLYSKNDAGEYNFGGYNNDFIHFADDLSINNYIEDANTGDIYIYGLFGDEAGKLNTMASPKGFYIFKYDKLGNKTWESINAIEDNDFNKGHVMNTIYVDLFQLNNTVCFTIRINGLKDFFNYNIVEKATGKMVKTQNLEFKDVFAHLNETNNNDFHINKDFKNLQQLKNTTFDFNAVAAYNYNSEVAKYINSIKSDNKTYFSAHFSDKGIWLNESVENEYFKITLFKQ</sequence>
<keyword evidence="1" id="KW-0732">Signal</keyword>
<feature type="domain" description="Opioid growth factor receptor (OGFr) conserved" evidence="2">
    <location>
        <begin position="356"/>
        <end position="446"/>
    </location>
</feature>
<feature type="signal peptide" evidence="1">
    <location>
        <begin position="1"/>
        <end position="18"/>
    </location>
</feature>
<dbReference type="EMBL" id="BMKP01000001">
    <property type="protein sequence ID" value="GGE98845.1"/>
    <property type="molecule type" value="Genomic_DNA"/>
</dbReference>
<accession>A0ABQ1TQV1</accession>
<dbReference type="Pfam" id="PF04664">
    <property type="entry name" value="OGFr_N"/>
    <property type="match status" value="1"/>
</dbReference>
<dbReference type="RefSeq" id="WP_163392235.1">
    <property type="nucleotide sequence ID" value="NZ_BMKP01000001.1"/>
</dbReference>
<evidence type="ECO:0000256" key="1">
    <source>
        <dbReference type="SAM" id="SignalP"/>
    </source>
</evidence>
<dbReference type="Proteomes" id="UP000655016">
    <property type="component" value="Unassembled WGS sequence"/>
</dbReference>
<reference evidence="4" key="1">
    <citation type="journal article" date="2019" name="Int. J. Syst. Evol. Microbiol.">
        <title>The Global Catalogue of Microorganisms (GCM) 10K type strain sequencing project: providing services to taxonomists for standard genome sequencing and annotation.</title>
        <authorList>
            <consortium name="The Broad Institute Genomics Platform"/>
            <consortium name="The Broad Institute Genome Sequencing Center for Infectious Disease"/>
            <person name="Wu L."/>
            <person name="Ma J."/>
        </authorList>
    </citation>
    <scope>NUCLEOTIDE SEQUENCE [LARGE SCALE GENOMIC DNA]</scope>
    <source>
        <strain evidence="4">CGMCC 1.16060</strain>
    </source>
</reference>
<evidence type="ECO:0000313" key="4">
    <source>
        <dbReference type="Proteomes" id="UP000655016"/>
    </source>
</evidence>
<comment type="caution">
    <text evidence="3">The sequence shown here is derived from an EMBL/GenBank/DDBJ whole genome shotgun (WGS) entry which is preliminary data.</text>
</comment>
<dbReference type="InterPro" id="IPR006757">
    <property type="entry name" value="OGF_rcpt"/>
</dbReference>
<evidence type="ECO:0000313" key="3">
    <source>
        <dbReference type="EMBL" id="GGE98845.1"/>
    </source>
</evidence>
<organism evidence="3 4">
    <name type="scientific">Flavobacterium limi</name>
    <dbReference type="NCBI Taxonomy" id="2045105"/>
    <lineage>
        <taxon>Bacteria</taxon>
        <taxon>Pseudomonadati</taxon>
        <taxon>Bacteroidota</taxon>
        <taxon>Flavobacteriia</taxon>
        <taxon>Flavobacteriales</taxon>
        <taxon>Flavobacteriaceae</taxon>
        <taxon>Flavobacterium</taxon>
    </lineage>
</organism>
<proteinExistence type="predicted"/>
<gene>
    <name evidence="3" type="ORF">GCM10011518_05320</name>
</gene>
<protein>
    <recommendedName>
        <fullName evidence="2">Opioid growth factor receptor (OGFr) conserved domain-containing protein</fullName>
    </recommendedName>
</protein>
<evidence type="ECO:0000259" key="2">
    <source>
        <dbReference type="Pfam" id="PF04664"/>
    </source>
</evidence>